<name>A0ABT2AWU9_9ACTN</name>
<dbReference type="RefSeq" id="WP_258777085.1">
    <property type="nucleotide sequence ID" value="NZ_JANUGP010000003.1"/>
</dbReference>
<protein>
    <submittedName>
        <fullName evidence="2">DUF6493 family protein</fullName>
    </submittedName>
</protein>
<keyword evidence="3" id="KW-1185">Reference proteome</keyword>
<dbReference type="InterPro" id="IPR056726">
    <property type="entry name" value="DUF7824"/>
</dbReference>
<comment type="caution">
    <text evidence="2">The sequence shown here is derived from an EMBL/GenBank/DDBJ whole genome shotgun (WGS) entry which is preliminary data.</text>
</comment>
<proteinExistence type="predicted"/>
<evidence type="ECO:0000313" key="2">
    <source>
        <dbReference type="EMBL" id="MCS0600731.1"/>
    </source>
</evidence>
<evidence type="ECO:0000313" key="3">
    <source>
        <dbReference type="Proteomes" id="UP001205612"/>
    </source>
</evidence>
<organism evidence="2 3">
    <name type="scientific">Streptomyces pyxinicus</name>
    <dbReference type="NCBI Taxonomy" id="2970331"/>
    <lineage>
        <taxon>Bacteria</taxon>
        <taxon>Bacillati</taxon>
        <taxon>Actinomycetota</taxon>
        <taxon>Actinomycetes</taxon>
        <taxon>Kitasatosporales</taxon>
        <taxon>Streptomycetaceae</taxon>
        <taxon>Streptomyces</taxon>
    </lineage>
</organism>
<gene>
    <name evidence="2" type="ORF">NX794_05730</name>
</gene>
<dbReference type="Pfam" id="PF25148">
    <property type="entry name" value="DUF7824"/>
    <property type="match status" value="1"/>
</dbReference>
<sequence length="901" mass="96379">MSELMEAVRAGRTTYTLLLLTALSDSERRSYVPELKELRKELRTTRSGDYESARIQPALYLAGAACHSGAAAVAGWLAAADMRWGRAPTASVLRVLEHRDADWLADLAHRLAARPVAAEVPYPLMAELVRRAECEVPLTDAYVIGWIQHVSEGGDRSGLLDRLRGEPHLAVLVSGMFTLTDLREVRWLPADGPGAWQSALAELAGAGTLDRSVLLDGCVARLLRGGGPTDHRVFLPLLTRLEPDPREERARIADWAALARDAVSPVAAHAQSVLTALTLAGELTTRQLAEVSEGLLFRVEKKLVRAQLVLLGKVLARDPGAAAELLPVVAQAFGHEDSQVRERALKLVERYASRLDSVEELAWAADQLSPALRHRAAALLGLAEAPPEVYEEVLPPVPEPVRLPPAPKTAVEVAEEAGALLASGGADVAAYERTLDGLVRHAHRDPAALREALAPVVAGRWWTGSHAARWAPSSDPFGNSRYGTLAAGEGIDLLLATLHGKVGTDTLHAAVRRGPQEHPCPHSALSRVFDARLREVAYRIRTEPLPLLLATPTWGTGLLDPADLVARLAEYRRLDARVGEADFAQALLRLRTDDRAAVREAAVRARALGTREGERLARLLSGDTVPTGGRLARWLRGGSRACAGEPVRRRTKGERILVELGEVPELREGFPKAFRGLGLPVSAFGDRTRCHHWDDARRPHWTAVLPGRRELTAARLLPDLADTAMDHDRGTAVLPLLAEAGGEAGDAVHLCVAYGLGARRAEGRLAAVDALLVLAARGQLDAARLGSDLGRLVSGGAVKAQRLADALRTAAGTGAHATTWSVLRHTLPVLLTDLATASAANTALVRGVGELLAAAADCAERCGAHGELPHLADAAGRKGGSRMVTEARRLRAALTPREVAA</sequence>
<evidence type="ECO:0000259" key="1">
    <source>
        <dbReference type="Pfam" id="PF25148"/>
    </source>
</evidence>
<dbReference type="EMBL" id="JANUGP010000003">
    <property type="protein sequence ID" value="MCS0600731.1"/>
    <property type="molecule type" value="Genomic_DNA"/>
</dbReference>
<reference evidence="2 3" key="1">
    <citation type="submission" date="2022-08" db="EMBL/GenBank/DDBJ databases">
        <authorList>
            <person name="Somphong A."/>
            <person name="Phongsopitanun W."/>
        </authorList>
    </citation>
    <scope>NUCLEOTIDE SEQUENCE [LARGE SCALE GENOMIC DNA]</scope>
    <source>
        <strain evidence="2 3">LP11</strain>
    </source>
</reference>
<feature type="domain" description="DUF7824" evidence="1">
    <location>
        <begin position="522"/>
        <end position="599"/>
    </location>
</feature>
<accession>A0ABT2AWU9</accession>
<dbReference type="Proteomes" id="UP001205612">
    <property type="component" value="Unassembled WGS sequence"/>
</dbReference>